<dbReference type="EMBL" id="JRUQ01000008">
    <property type="protein sequence ID" value="KGT95638.1"/>
    <property type="molecule type" value="Genomic_DNA"/>
</dbReference>
<dbReference type="GO" id="GO:0003677">
    <property type="term" value="F:DNA binding"/>
    <property type="evidence" value="ECO:0007669"/>
    <property type="project" value="InterPro"/>
</dbReference>
<accession>A0A0A4ACQ4</accession>
<evidence type="ECO:0000313" key="2">
    <source>
        <dbReference type="EMBL" id="KGT95638.1"/>
    </source>
</evidence>
<evidence type="ECO:0000259" key="1">
    <source>
        <dbReference type="Pfam" id="PF04471"/>
    </source>
</evidence>
<gene>
    <name evidence="2" type="ORF">NG99_02575</name>
</gene>
<dbReference type="GO" id="GO:0009307">
    <property type="term" value="P:DNA restriction-modification system"/>
    <property type="evidence" value="ECO:0007669"/>
    <property type="project" value="InterPro"/>
</dbReference>
<dbReference type="STRING" id="371042.NG99_02575"/>
<dbReference type="AlphaFoldDB" id="A0A0A4ACQ4"/>
<dbReference type="InterPro" id="IPR007560">
    <property type="entry name" value="Restrct_endonuc_IV_Mrr"/>
</dbReference>
<dbReference type="SUPFAM" id="SSF52980">
    <property type="entry name" value="Restriction endonuclease-like"/>
    <property type="match status" value="1"/>
</dbReference>
<comment type="caution">
    <text evidence="2">The sequence shown here is derived from an EMBL/GenBank/DDBJ whole genome shotgun (WGS) entry which is preliminary data.</text>
</comment>
<dbReference type="eggNOG" id="COG1715">
    <property type="taxonomic scope" value="Bacteria"/>
</dbReference>
<dbReference type="Proteomes" id="UP000030351">
    <property type="component" value="Unassembled WGS sequence"/>
</dbReference>
<dbReference type="GO" id="GO:0015666">
    <property type="term" value="F:restriction endodeoxyribonuclease activity"/>
    <property type="evidence" value="ECO:0007669"/>
    <property type="project" value="TreeGrafter"/>
</dbReference>
<feature type="domain" description="Restriction endonuclease type IV Mrr" evidence="1">
    <location>
        <begin position="211"/>
        <end position="326"/>
    </location>
</feature>
<dbReference type="Gene3D" id="3.40.1350.10">
    <property type="match status" value="1"/>
</dbReference>
<protein>
    <recommendedName>
        <fullName evidence="1">Restriction endonuclease type IV Mrr domain-containing protein</fullName>
    </recommendedName>
</protein>
<dbReference type="Pfam" id="PF04471">
    <property type="entry name" value="Mrr_cat"/>
    <property type="match status" value="1"/>
</dbReference>
<dbReference type="InterPro" id="IPR011856">
    <property type="entry name" value="tRNA_endonuc-like_dom_sf"/>
</dbReference>
<keyword evidence="3" id="KW-1185">Reference proteome</keyword>
<dbReference type="PANTHER" id="PTHR30015:SF7">
    <property type="entry name" value="TYPE IV METHYL-DIRECTED RESTRICTION ENZYME ECOKMRR"/>
    <property type="match status" value="1"/>
</dbReference>
<dbReference type="InterPro" id="IPR011335">
    <property type="entry name" value="Restrct_endonuc-II-like"/>
</dbReference>
<dbReference type="PANTHER" id="PTHR30015">
    <property type="entry name" value="MRR RESTRICTION SYSTEM PROTEIN"/>
    <property type="match status" value="1"/>
</dbReference>
<organism evidence="2 3">
    <name type="scientific">Erwinia typographi</name>
    <dbReference type="NCBI Taxonomy" id="371042"/>
    <lineage>
        <taxon>Bacteria</taxon>
        <taxon>Pseudomonadati</taxon>
        <taxon>Pseudomonadota</taxon>
        <taxon>Gammaproteobacteria</taxon>
        <taxon>Enterobacterales</taxon>
        <taxon>Erwiniaceae</taxon>
        <taxon>Erwinia</taxon>
    </lineage>
</organism>
<dbReference type="InterPro" id="IPR052906">
    <property type="entry name" value="Type_IV_Methyl-Rstrct_Enzyme"/>
</dbReference>
<name>A0A0A4ACQ4_9GAMM</name>
<sequence length="340" mass="39429">MGTWITINTSFRSFFSDRIGYKSGLALNNDEMIQLLDKDDPLFDVFTSQKEELCRIRTNHIEDTFQKFLYRLGVTSQDFIGHAPTLLEMEFRNDPSRRKLLQQVLRYLGEIHFDKEKQSIFNDFNESQYYENIQIQFGSEALIIAHRLVELTKDSEEASPWDWLSARVLDWESPLELRGLFESESLDAMYGMFIDQRYLNYLSINTEKLGSIHWRQFEALTAEYFERKGYKVEIGSGRNDGGIDVRVWHPNANASAPPVQLIQCKRTKSKIDKVLVKSLWADVIDENAKGGIIVTTSSFSPGAQEICKARKYPIREVNRGKVIQWLNELRRVGRGVFMGD</sequence>
<reference evidence="2 3" key="1">
    <citation type="submission" date="2014-10" db="EMBL/GenBank/DDBJ databases">
        <title>Genome sequence of Erwinia typographi M043b.</title>
        <authorList>
            <person name="Chan K.-G."/>
            <person name="Tan W.-S."/>
        </authorList>
    </citation>
    <scope>NUCLEOTIDE SEQUENCE [LARGE SCALE GENOMIC DNA]</scope>
    <source>
        <strain evidence="2 3">M043b</strain>
    </source>
</reference>
<evidence type="ECO:0000313" key="3">
    <source>
        <dbReference type="Proteomes" id="UP000030351"/>
    </source>
</evidence>
<dbReference type="RefSeq" id="WP_034888089.1">
    <property type="nucleotide sequence ID" value="NZ_JRUQ01000008.1"/>
</dbReference>
<proteinExistence type="predicted"/>